<dbReference type="InterPro" id="IPR000719">
    <property type="entry name" value="Prot_kinase_dom"/>
</dbReference>
<evidence type="ECO:0000256" key="2">
    <source>
        <dbReference type="ARBA" id="ARBA00022679"/>
    </source>
</evidence>
<sequence length="521" mass="60965">MNAKIGLKKRINCPENKPHCCGWGLNTYCCEMNFLAALKLFPWFYVITTLAIIFTTSLMAKKTKQKSKEKKKSAKKARSPASSSDERKSPKKSESLSKAKSPDKEQSSDEQTSLKKRKKAFKSKKSVKSSSSDDQESKKKSSKKRKKRIEDEKEMKAITLVELKRVVIIGKFLSLLSYLSFWKPPFITTNYLVGITLQSHSSLLYNRLYYNPVQSDPDSIDNYQILSTMHKDNWNVVYKARQKKSGKLFVIRVFEHANIVKYNLDQILNDKENLLISLRHWLFPVTHSVFRSEKRALHFVQNYVNGVRLADLLENHKNGLPEIVTKFIAAQVLIAIEYLHKANVLIRDIHALNVMILKDCYIKILAITMGEVLDIDSSYSKTLRGRLGFMPPEFIRREIWTRESDCWCYGVFLYHITFGKTPFESVRGIRTVMARINLNRYDIPFLCSFWLKHLIKGLFCPLTQRRLNTSDIARHRWFEEINFEQLSRKTLEAPKEFQYFVNYYWKQKKIISDFRSILQTL</sequence>
<keyword evidence="10" id="KW-1185">Reference proteome</keyword>
<evidence type="ECO:0000256" key="6">
    <source>
        <dbReference type="SAM" id="MobiDB-lite"/>
    </source>
</evidence>
<dbReference type="STRING" id="1965070.A0A3S3P8U0"/>
<dbReference type="Gene3D" id="3.30.200.20">
    <property type="entry name" value="Phosphorylase Kinase, domain 1"/>
    <property type="match status" value="1"/>
</dbReference>
<dbReference type="Pfam" id="PF00069">
    <property type="entry name" value="Pkinase"/>
    <property type="match status" value="1"/>
</dbReference>
<evidence type="ECO:0000259" key="8">
    <source>
        <dbReference type="PROSITE" id="PS50011"/>
    </source>
</evidence>
<feature type="compositionally biased region" description="Basic and acidic residues" evidence="6">
    <location>
        <begin position="84"/>
        <end position="107"/>
    </location>
</feature>
<keyword evidence="7" id="KW-0812">Transmembrane</keyword>
<dbReference type="Proteomes" id="UP000285301">
    <property type="component" value="Unassembled WGS sequence"/>
</dbReference>
<feature type="region of interest" description="Disordered" evidence="6">
    <location>
        <begin position="62"/>
        <end position="150"/>
    </location>
</feature>
<keyword evidence="7" id="KW-0472">Membrane</keyword>
<keyword evidence="7" id="KW-1133">Transmembrane helix</keyword>
<dbReference type="PROSITE" id="PS50011">
    <property type="entry name" value="PROTEIN_KINASE_DOM"/>
    <property type="match status" value="1"/>
</dbReference>
<organism evidence="9 10">
    <name type="scientific">Dinothrombium tinctorium</name>
    <dbReference type="NCBI Taxonomy" id="1965070"/>
    <lineage>
        <taxon>Eukaryota</taxon>
        <taxon>Metazoa</taxon>
        <taxon>Ecdysozoa</taxon>
        <taxon>Arthropoda</taxon>
        <taxon>Chelicerata</taxon>
        <taxon>Arachnida</taxon>
        <taxon>Acari</taxon>
        <taxon>Acariformes</taxon>
        <taxon>Trombidiformes</taxon>
        <taxon>Prostigmata</taxon>
        <taxon>Anystina</taxon>
        <taxon>Parasitengona</taxon>
        <taxon>Trombidioidea</taxon>
        <taxon>Trombidiidae</taxon>
        <taxon>Dinothrombium</taxon>
    </lineage>
</organism>
<dbReference type="PANTHER" id="PTHR24351">
    <property type="entry name" value="RIBOSOMAL PROTEIN S6 KINASE"/>
    <property type="match status" value="1"/>
</dbReference>
<feature type="compositionally biased region" description="Basic residues" evidence="6">
    <location>
        <begin position="62"/>
        <end position="78"/>
    </location>
</feature>
<evidence type="ECO:0000256" key="3">
    <source>
        <dbReference type="ARBA" id="ARBA00022741"/>
    </source>
</evidence>
<feature type="domain" description="Protein kinase" evidence="8">
    <location>
        <begin position="223"/>
        <end position="478"/>
    </location>
</feature>
<gene>
    <name evidence="9" type="ORF">B4U79_17268</name>
</gene>
<dbReference type="SUPFAM" id="SSF56112">
    <property type="entry name" value="Protein kinase-like (PK-like)"/>
    <property type="match status" value="1"/>
</dbReference>
<dbReference type="OrthoDB" id="2156623at2759"/>
<evidence type="ECO:0000256" key="7">
    <source>
        <dbReference type="SAM" id="Phobius"/>
    </source>
</evidence>
<evidence type="ECO:0000256" key="4">
    <source>
        <dbReference type="ARBA" id="ARBA00022777"/>
    </source>
</evidence>
<proteinExistence type="predicted"/>
<name>A0A3S3P8U0_9ACAR</name>
<dbReference type="AlphaFoldDB" id="A0A3S3P8U0"/>
<evidence type="ECO:0000313" key="9">
    <source>
        <dbReference type="EMBL" id="RWS14703.1"/>
    </source>
</evidence>
<keyword evidence="4" id="KW-0418">Kinase</keyword>
<evidence type="ECO:0000256" key="1">
    <source>
        <dbReference type="ARBA" id="ARBA00022527"/>
    </source>
</evidence>
<reference evidence="9 10" key="1">
    <citation type="journal article" date="2018" name="Gigascience">
        <title>Genomes of trombidid mites reveal novel predicted allergens and laterally-transferred genes associated with secondary metabolism.</title>
        <authorList>
            <person name="Dong X."/>
            <person name="Chaisiri K."/>
            <person name="Xia D."/>
            <person name="Armstrong S.D."/>
            <person name="Fang Y."/>
            <person name="Donnelly M.J."/>
            <person name="Kadowaki T."/>
            <person name="McGarry J.W."/>
            <person name="Darby A.C."/>
            <person name="Makepeace B.L."/>
        </authorList>
    </citation>
    <scope>NUCLEOTIDE SEQUENCE [LARGE SCALE GENOMIC DNA]</scope>
    <source>
        <strain evidence="9">UoL-WK</strain>
    </source>
</reference>
<keyword evidence="3" id="KW-0547">Nucleotide-binding</keyword>
<evidence type="ECO:0000313" key="10">
    <source>
        <dbReference type="Proteomes" id="UP000285301"/>
    </source>
</evidence>
<comment type="caution">
    <text evidence="9">The sequence shown here is derived from an EMBL/GenBank/DDBJ whole genome shotgun (WGS) entry which is preliminary data.</text>
</comment>
<evidence type="ECO:0000256" key="5">
    <source>
        <dbReference type="ARBA" id="ARBA00022840"/>
    </source>
</evidence>
<dbReference type="InterPro" id="IPR011009">
    <property type="entry name" value="Kinase-like_dom_sf"/>
</dbReference>
<protein>
    <recommendedName>
        <fullName evidence="8">Protein kinase domain-containing protein</fullName>
    </recommendedName>
</protein>
<feature type="compositionally biased region" description="Basic residues" evidence="6">
    <location>
        <begin position="114"/>
        <end position="127"/>
    </location>
</feature>
<keyword evidence="5" id="KW-0067">ATP-binding</keyword>
<dbReference type="GO" id="GO:0004674">
    <property type="term" value="F:protein serine/threonine kinase activity"/>
    <property type="evidence" value="ECO:0007669"/>
    <property type="project" value="UniProtKB-KW"/>
</dbReference>
<dbReference type="EMBL" id="NCKU01000642">
    <property type="protein sequence ID" value="RWS14703.1"/>
    <property type="molecule type" value="Genomic_DNA"/>
</dbReference>
<dbReference type="GO" id="GO:0005524">
    <property type="term" value="F:ATP binding"/>
    <property type="evidence" value="ECO:0007669"/>
    <property type="project" value="UniProtKB-KW"/>
</dbReference>
<keyword evidence="2" id="KW-0808">Transferase</keyword>
<keyword evidence="1" id="KW-0723">Serine/threonine-protein kinase</keyword>
<dbReference type="Gene3D" id="1.10.510.10">
    <property type="entry name" value="Transferase(Phosphotransferase) domain 1"/>
    <property type="match status" value="1"/>
</dbReference>
<feature type="transmembrane region" description="Helical" evidence="7">
    <location>
        <begin position="42"/>
        <end position="60"/>
    </location>
</feature>
<accession>A0A3S3P8U0</accession>